<gene>
    <name evidence="1" type="ORF">NQ317_011053</name>
</gene>
<dbReference type="EMBL" id="JAPWTJ010001891">
    <property type="protein sequence ID" value="KAJ8968980.1"/>
    <property type="molecule type" value="Genomic_DNA"/>
</dbReference>
<dbReference type="Proteomes" id="UP001162164">
    <property type="component" value="Unassembled WGS sequence"/>
</dbReference>
<proteinExistence type="predicted"/>
<comment type="caution">
    <text evidence="1">The sequence shown here is derived from an EMBL/GenBank/DDBJ whole genome shotgun (WGS) entry which is preliminary data.</text>
</comment>
<evidence type="ECO:0000313" key="1">
    <source>
        <dbReference type="EMBL" id="KAJ8968980.1"/>
    </source>
</evidence>
<protein>
    <submittedName>
        <fullName evidence="1">Uncharacterized protein</fullName>
    </submittedName>
</protein>
<reference evidence="1" key="1">
    <citation type="journal article" date="2023" name="Insect Mol. Biol.">
        <title>Genome sequencing provides insights into the evolution of gene families encoding plant cell wall-degrading enzymes in longhorned beetles.</title>
        <authorList>
            <person name="Shin N.R."/>
            <person name="Okamura Y."/>
            <person name="Kirsch R."/>
            <person name="Pauchet Y."/>
        </authorList>
    </citation>
    <scope>NUCLEOTIDE SEQUENCE</scope>
    <source>
        <strain evidence="1">MMC_N1</strain>
    </source>
</reference>
<accession>A0ABQ9IYC3</accession>
<sequence>MLKYFNVDMKLINISGNVANSASCQFVVFLFRDVIKYLQKYFNILQHSVPYYLILRADKEVAVYSKESIIFGANSVDFSVSEVPFCVANELALRVCGDLITSRKLTRYQQILCLHTHTISVPLPQLIPQFLTPLRHVFFNTTLTLRPVSSMSNCKLNQPAELRDLGAVTWTYDNMLYAIDKFPGPLLNIQYF</sequence>
<name>A0ABQ9IYC3_9CUCU</name>
<evidence type="ECO:0000313" key="2">
    <source>
        <dbReference type="Proteomes" id="UP001162164"/>
    </source>
</evidence>
<organism evidence="1 2">
    <name type="scientific">Molorchus minor</name>
    <dbReference type="NCBI Taxonomy" id="1323400"/>
    <lineage>
        <taxon>Eukaryota</taxon>
        <taxon>Metazoa</taxon>
        <taxon>Ecdysozoa</taxon>
        <taxon>Arthropoda</taxon>
        <taxon>Hexapoda</taxon>
        <taxon>Insecta</taxon>
        <taxon>Pterygota</taxon>
        <taxon>Neoptera</taxon>
        <taxon>Endopterygota</taxon>
        <taxon>Coleoptera</taxon>
        <taxon>Polyphaga</taxon>
        <taxon>Cucujiformia</taxon>
        <taxon>Chrysomeloidea</taxon>
        <taxon>Cerambycidae</taxon>
        <taxon>Lamiinae</taxon>
        <taxon>Monochamini</taxon>
        <taxon>Molorchus</taxon>
    </lineage>
</organism>
<keyword evidence="2" id="KW-1185">Reference proteome</keyword>